<name>A0A537LL92_9BACT</name>
<proteinExistence type="predicted"/>
<dbReference type="Proteomes" id="UP000318661">
    <property type="component" value="Unassembled WGS sequence"/>
</dbReference>
<feature type="non-terminal residue" evidence="1">
    <location>
        <position position="1"/>
    </location>
</feature>
<evidence type="ECO:0000313" key="1">
    <source>
        <dbReference type="EMBL" id="TMJ08776.1"/>
    </source>
</evidence>
<dbReference type="InterPro" id="IPR002763">
    <property type="entry name" value="DUF72"/>
</dbReference>
<dbReference type="InterPro" id="IPR036520">
    <property type="entry name" value="UPF0759_sf"/>
</dbReference>
<gene>
    <name evidence="1" type="ORF">E6G99_03870</name>
</gene>
<sequence length="73" mass="8706">SIVRFHGRNPAMVERRAPTNRVYDYSYSQDELRPWAQTVRDLSPNLERIFLLFNNHYRGQSARNAREISLLLE</sequence>
<dbReference type="Pfam" id="PF01904">
    <property type="entry name" value="DUF72"/>
    <property type="match status" value="1"/>
</dbReference>
<evidence type="ECO:0000313" key="2">
    <source>
        <dbReference type="Proteomes" id="UP000318661"/>
    </source>
</evidence>
<accession>A0A537LL92</accession>
<comment type="caution">
    <text evidence="1">The sequence shown here is derived from an EMBL/GenBank/DDBJ whole genome shotgun (WGS) entry which is preliminary data.</text>
</comment>
<organism evidence="1 2">
    <name type="scientific">Candidatus Segetimicrobium genomatis</name>
    <dbReference type="NCBI Taxonomy" id="2569760"/>
    <lineage>
        <taxon>Bacteria</taxon>
        <taxon>Bacillati</taxon>
        <taxon>Candidatus Sysuimicrobiota</taxon>
        <taxon>Candidatus Sysuimicrobiia</taxon>
        <taxon>Candidatus Sysuimicrobiales</taxon>
        <taxon>Candidatus Segetimicrobiaceae</taxon>
        <taxon>Candidatus Segetimicrobium</taxon>
    </lineage>
</organism>
<reference evidence="1 2" key="1">
    <citation type="journal article" date="2019" name="Nat. Microbiol.">
        <title>Mediterranean grassland soil C-N compound turnover is dependent on rainfall and depth, and is mediated by genomically divergent microorganisms.</title>
        <authorList>
            <person name="Diamond S."/>
            <person name="Andeer P.F."/>
            <person name="Li Z."/>
            <person name="Crits-Christoph A."/>
            <person name="Burstein D."/>
            <person name="Anantharaman K."/>
            <person name="Lane K.R."/>
            <person name="Thomas B.C."/>
            <person name="Pan C."/>
            <person name="Northen T.R."/>
            <person name="Banfield J.F."/>
        </authorList>
    </citation>
    <scope>NUCLEOTIDE SEQUENCE [LARGE SCALE GENOMIC DNA]</scope>
    <source>
        <strain evidence="1">NP_2</strain>
    </source>
</reference>
<protein>
    <submittedName>
        <fullName evidence="1">DUF72 domain-containing protein</fullName>
    </submittedName>
</protein>
<dbReference type="SUPFAM" id="SSF117396">
    <property type="entry name" value="TM1631-like"/>
    <property type="match status" value="1"/>
</dbReference>
<dbReference type="Gene3D" id="3.20.20.410">
    <property type="entry name" value="Protein of unknown function UPF0759"/>
    <property type="match status" value="1"/>
</dbReference>
<dbReference type="AlphaFoldDB" id="A0A537LL92"/>
<dbReference type="EMBL" id="VBAJ01000082">
    <property type="protein sequence ID" value="TMJ08776.1"/>
    <property type="molecule type" value="Genomic_DNA"/>
</dbReference>